<sequence>MAWRNESVAFTLSQETSQQGCGYPQEMCLMKIYQRLSNFIMTGMQVDGEIEEMGSLIVTVDVCNFIE</sequence>
<accession>A0A0R3WUP8</accession>
<evidence type="ECO:0000313" key="3">
    <source>
        <dbReference type="WBParaSite" id="TTAC_0000448801-mRNA-1"/>
    </source>
</evidence>
<evidence type="ECO:0000313" key="2">
    <source>
        <dbReference type="Proteomes" id="UP000274429"/>
    </source>
</evidence>
<dbReference type="EMBL" id="UYWX01004537">
    <property type="protein sequence ID" value="VDM25031.1"/>
    <property type="molecule type" value="Genomic_DNA"/>
</dbReference>
<keyword evidence="2" id="KW-1185">Reference proteome</keyword>
<evidence type="ECO:0000313" key="1">
    <source>
        <dbReference type="EMBL" id="VDM25031.1"/>
    </source>
</evidence>
<dbReference type="WBParaSite" id="TTAC_0000448801-mRNA-1">
    <property type="protein sequence ID" value="TTAC_0000448801-mRNA-1"/>
    <property type="gene ID" value="TTAC_0000448801"/>
</dbReference>
<dbReference type="AlphaFoldDB" id="A0A0R3WUP8"/>
<proteinExistence type="predicted"/>
<dbReference type="Proteomes" id="UP000274429">
    <property type="component" value="Unassembled WGS sequence"/>
</dbReference>
<reference evidence="1 2" key="2">
    <citation type="submission" date="2018-11" db="EMBL/GenBank/DDBJ databases">
        <authorList>
            <consortium name="Pathogen Informatics"/>
        </authorList>
    </citation>
    <scope>NUCLEOTIDE SEQUENCE [LARGE SCALE GENOMIC DNA]</scope>
</reference>
<reference evidence="3" key="1">
    <citation type="submission" date="2017-02" db="UniProtKB">
        <authorList>
            <consortium name="WormBaseParasite"/>
        </authorList>
    </citation>
    <scope>IDENTIFICATION</scope>
</reference>
<name>A0A0R3WUP8_HYDTA</name>
<organism evidence="3">
    <name type="scientific">Hydatigena taeniaeformis</name>
    <name type="common">Feline tapeworm</name>
    <name type="synonym">Taenia taeniaeformis</name>
    <dbReference type="NCBI Taxonomy" id="6205"/>
    <lineage>
        <taxon>Eukaryota</taxon>
        <taxon>Metazoa</taxon>
        <taxon>Spiralia</taxon>
        <taxon>Lophotrochozoa</taxon>
        <taxon>Platyhelminthes</taxon>
        <taxon>Cestoda</taxon>
        <taxon>Eucestoda</taxon>
        <taxon>Cyclophyllidea</taxon>
        <taxon>Taeniidae</taxon>
        <taxon>Hydatigera</taxon>
    </lineage>
</organism>
<gene>
    <name evidence="1" type="ORF">TTAC_LOCUS4473</name>
</gene>
<protein>
    <submittedName>
        <fullName evidence="1 3">Uncharacterized protein</fullName>
    </submittedName>
</protein>